<reference evidence="2" key="1">
    <citation type="submission" date="2011-08" db="EMBL/GenBank/DDBJ databases">
        <authorList>
            <person name="Rombauts S."/>
        </authorList>
    </citation>
    <scope>NUCLEOTIDE SEQUENCE</scope>
    <source>
        <strain evidence="2">London</strain>
    </source>
</reference>
<accession>T1L1Z9</accession>
<reference evidence="1" key="2">
    <citation type="submission" date="2015-06" db="UniProtKB">
        <authorList>
            <consortium name="EnsemblMetazoa"/>
        </authorList>
    </citation>
    <scope>IDENTIFICATION</scope>
</reference>
<organism evidence="1 2">
    <name type="scientific">Tetranychus urticae</name>
    <name type="common">Two-spotted spider mite</name>
    <dbReference type="NCBI Taxonomy" id="32264"/>
    <lineage>
        <taxon>Eukaryota</taxon>
        <taxon>Metazoa</taxon>
        <taxon>Ecdysozoa</taxon>
        <taxon>Arthropoda</taxon>
        <taxon>Chelicerata</taxon>
        <taxon>Arachnida</taxon>
        <taxon>Acari</taxon>
        <taxon>Acariformes</taxon>
        <taxon>Trombidiformes</taxon>
        <taxon>Prostigmata</taxon>
        <taxon>Eleutherengona</taxon>
        <taxon>Raphignathae</taxon>
        <taxon>Tetranychoidea</taxon>
        <taxon>Tetranychidae</taxon>
        <taxon>Tetranychus</taxon>
    </lineage>
</organism>
<dbReference type="EnsemblMetazoa" id="tetur32g01490.1">
    <property type="protein sequence ID" value="tetur32g01490.1"/>
    <property type="gene ID" value="tetur32g01490"/>
</dbReference>
<proteinExistence type="predicted"/>
<dbReference type="Proteomes" id="UP000015104">
    <property type="component" value="Unassembled WGS sequence"/>
</dbReference>
<sequence length="99" mass="11794">MSDYVYVSSFDHPRPLRFRITNTRIQLLQNFLDRLFPRRMLFYDYIYLRDNPHEAASMRDILAYFRSPPGGSFHIDPIDYEPVLSVSIRPIAIRSGRQL</sequence>
<keyword evidence="2" id="KW-1185">Reference proteome</keyword>
<evidence type="ECO:0000313" key="2">
    <source>
        <dbReference type="Proteomes" id="UP000015104"/>
    </source>
</evidence>
<name>T1L1Z9_TETUR</name>
<dbReference type="AlphaFoldDB" id="T1L1Z9"/>
<dbReference type="EMBL" id="CAEY01000922">
    <property type="status" value="NOT_ANNOTATED_CDS"/>
    <property type="molecule type" value="Genomic_DNA"/>
</dbReference>
<dbReference type="HOGENOM" id="CLU_2323356_0_0_1"/>
<evidence type="ECO:0000313" key="1">
    <source>
        <dbReference type="EnsemblMetazoa" id="tetur32g01490.1"/>
    </source>
</evidence>
<protein>
    <submittedName>
        <fullName evidence="1">Uncharacterized protein</fullName>
    </submittedName>
</protein>